<dbReference type="OrthoDB" id="3720847at2759"/>
<keyword evidence="3" id="KW-1185">Reference proteome</keyword>
<dbReference type="GeneID" id="63850492"/>
<feature type="domain" description="F-box" evidence="1">
    <location>
        <begin position="1"/>
        <end position="46"/>
    </location>
</feature>
<dbReference type="EMBL" id="ML976616">
    <property type="protein sequence ID" value="KAF1844783.1"/>
    <property type="molecule type" value="Genomic_DNA"/>
</dbReference>
<gene>
    <name evidence="2" type="ORF">K460DRAFT_365748</name>
</gene>
<dbReference type="Proteomes" id="UP000800039">
    <property type="component" value="Unassembled WGS sequence"/>
</dbReference>
<sequence>MLHLTDLPSNLLSSTFDYLSRREYHALSQTCHVLHTAATPYLYRNIKITATKSRSCARKLALLLRTLLERSQLAAKIISFGLFGPHQCWEKYDPWPENNERLTSVKLWGFDRVTQAESLLTPDMLQNFLDDDIQISQTEVQGRSKDALATLVMTRLTNLHSLELGDGFLRHSIFLPQILKRTDYLFPELERVILGDRQPERDSSTVSYTDLNLIRPIFYSSTVKTFECTIAQPWRFSWSETKAPFNTSLTCLRLFRTNIERSTLHQLLSATPNLKSFHYEQEIVFNNSTPHAPSLAPYLELDGLNSALACVRHSLERCQLVLRLAPCSISTSQYASCGIQFPAIEGTLSVLKDMPLLTKIEIPMIMFFGWFPRTSVKLEEVLPPSITELTLRDDFVPYCYWSRPSSRDRRIARIRKFVRERDIHAPKLRLLKVRLTSAKECLQDAVRDLSLATSDRGIQTAVLHGAKSETYCWRFEQVKREAGRPELGVRVDSLLRGHGT</sequence>
<reference evidence="2" key="1">
    <citation type="submission" date="2020-01" db="EMBL/GenBank/DDBJ databases">
        <authorList>
            <consortium name="DOE Joint Genome Institute"/>
            <person name="Haridas S."/>
            <person name="Albert R."/>
            <person name="Binder M."/>
            <person name="Bloem J."/>
            <person name="Labutti K."/>
            <person name="Salamov A."/>
            <person name="Andreopoulos B."/>
            <person name="Baker S.E."/>
            <person name="Barry K."/>
            <person name="Bills G."/>
            <person name="Bluhm B.H."/>
            <person name="Cannon C."/>
            <person name="Castanera R."/>
            <person name="Culley D.E."/>
            <person name="Daum C."/>
            <person name="Ezra D."/>
            <person name="Gonzalez J.B."/>
            <person name="Henrissat B."/>
            <person name="Kuo A."/>
            <person name="Liang C."/>
            <person name="Lipzen A."/>
            <person name="Lutzoni F."/>
            <person name="Magnuson J."/>
            <person name="Mondo S."/>
            <person name="Nolan M."/>
            <person name="Ohm R."/>
            <person name="Pangilinan J."/>
            <person name="Park H.-J."/>
            <person name="Ramirez L."/>
            <person name="Alfaro M."/>
            <person name="Sun H."/>
            <person name="Tritt A."/>
            <person name="Yoshinaga Y."/>
            <person name="Zwiers L.-H."/>
            <person name="Turgeon B.G."/>
            <person name="Goodwin S.B."/>
            <person name="Spatafora J.W."/>
            <person name="Crous P.W."/>
            <person name="Grigoriev I.V."/>
        </authorList>
    </citation>
    <scope>NUCLEOTIDE SEQUENCE</scope>
    <source>
        <strain evidence="2">CBS 394.84</strain>
    </source>
</reference>
<dbReference type="InterPro" id="IPR001810">
    <property type="entry name" value="F-box_dom"/>
</dbReference>
<proteinExistence type="predicted"/>
<comment type="caution">
    <text evidence="2">The sequence shown here is derived from an EMBL/GenBank/DDBJ whole genome shotgun (WGS) entry which is preliminary data.</text>
</comment>
<organism evidence="2 3">
    <name type="scientific">Cucurbitaria berberidis CBS 394.84</name>
    <dbReference type="NCBI Taxonomy" id="1168544"/>
    <lineage>
        <taxon>Eukaryota</taxon>
        <taxon>Fungi</taxon>
        <taxon>Dikarya</taxon>
        <taxon>Ascomycota</taxon>
        <taxon>Pezizomycotina</taxon>
        <taxon>Dothideomycetes</taxon>
        <taxon>Pleosporomycetidae</taxon>
        <taxon>Pleosporales</taxon>
        <taxon>Pleosporineae</taxon>
        <taxon>Cucurbitariaceae</taxon>
        <taxon>Cucurbitaria</taxon>
    </lineage>
</organism>
<dbReference type="PROSITE" id="PS50181">
    <property type="entry name" value="FBOX"/>
    <property type="match status" value="1"/>
</dbReference>
<dbReference type="AlphaFoldDB" id="A0A9P4GEX6"/>
<protein>
    <recommendedName>
        <fullName evidence="1">F-box domain-containing protein</fullName>
    </recommendedName>
</protein>
<dbReference type="RefSeq" id="XP_040787346.1">
    <property type="nucleotide sequence ID" value="XM_040933241.1"/>
</dbReference>
<dbReference type="Pfam" id="PF12937">
    <property type="entry name" value="F-box-like"/>
    <property type="match status" value="1"/>
</dbReference>
<name>A0A9P4GEX6_9PLEO</name>
<evidence type="ECO:0000313" key="3">
    <source>
        <dbReference type="Proteomes" id="UP000800039"/>
    </source>
</evidence>
<evidence type="ECO:0000313" key="2">
    <source>
        <dbReference type="EMBL" id="KAF1844783.1"/>
    </source>
</evidence>
<accession>A0A9P4GEX6</accession>
<evidence type="ECO:0000259" key="1">
    <source>
        <dbReference type="PROSITE" id="PS50181"/>
    </source>
</evidence>